<name>A0ABV0X4Z9_9TELE</name>
<sequence>MLTQCQVGKTSAMTSEKQLLGIWEELSELSEVHNPAARKILPRRKTSLPIFPGVDVPADSAQGQSVKLREMTENPRAPSQTLQASVSRLKVMTGQSEKPLNQYGCLEGLTEKASSH</sequence>
<keyword evidence="2" id="KW-1185">Reference proteome</keyword>
<evidence type="ECO:0000313" key="2">
    <source>
        <dbReference type="Proteomes" id="UP001444071"/>
    </source>
</evidence>
<evidence type="ECO:0000313" key="1">
    <source>
        <dbReference type="EMBL" id="MEQ2276955.1"/>
    </source>
</evidence>
<protein>
    <submittedName>
        <fullName evidence="1">Uncharacterized protein</fullName>
    </submittedName>
</protein>
<gene>
    <name evidence="1" type="ORF">XENORESO_015733</name>
</gene>
<organism evidence="1 2">
    <name type="scientific">Xenotaenia resolanae</name>
    <dbReference type="NCBI Taxonomy" id="208358"/>
    <lineage>
        <taxon>Eukaryota</taxon>
        <taxon>Metazoa</taxon>
        <taxon>Chordata</taxon>
        <taxon>Craniata</taxon>
        <taxon>Vertebrata</taxon>
        <taxon>Euteleostomi</taxon>
        <taxon>Actinopterygii</taxon>
        <taxon>Neopterygii</taxon>
        <taxon>Teleostei</taxon>
        <taxon>Neoteleostei</taxon>
        <taxon>Acanthomorphata</taxon>
        <taxon>Ovalentaria</taxon>
        <taxon>Atherinomorphae</taxon>
        <taxon>Cyprinodontiformes</taxon>
        <taxon>Goodeidae</taxon>
        <taxon>Xenotaenia</taxon>
    </lineage>
</organism>
<proteinExistence type="predicted"/>
<comment type="caution">
    <text evidence="1">The sequence shown here is derived from an EMBL/GenBank/DDBJ whole genome shotgun (WGS) entry which is preliminary data.</text>
</comment>
<dbReference type="Proteomes" id="UP001444071">
    <property type="component" value="Unassembled WGS sequence"/>
</dbReference>
<reference evidence="1 2" key="1">
    <citation type="submission" date="2021-06" db="EMBL/GenBank/DDBJ databases">
        <authorList>
            <person name="Palmer J.M."/>
        </authorList>
    </citation>
    <scope>NUCLEOTIDE SEQUENCE [LARGE SCALE GENOMIC DNA]</scope>
    <source>
        <strain evidence="1 2">XR_2019</strain>
        <tissue evidence="1">Muscle</tissue>
    </source>
</reference>
<accession>A0ABV0X4Z9</accession>
<dbReference type="EMBL" id="JAHRIM010090593">
    <property type="protein sequence ID" value="MEQ2276955.1"/>
    <property type="molecule type" value="Genomic_DNA"/>
</dbReference>